<organism evidence="2 3">
    <name type="scientific">Streptomyces gelaticus</name>
    <dbReference type="NCBI Taxonomy" id="285446"/>
    <lineage>
        <taxon>Bacteria</taxon>
        <taxon>Bacillati</taxon>
        <taxon>Actinomycetota</taxon>
        <taxon>Actinomycetes</taxon>
        <taxon>Kitasatosporales</taxon>
        <taxon>Streptomycetaceae</taxon>
        <taxon>Streptomyces</taxon>
    </lineage>
</organism>
<evidence type="ECO:0000313" key="2">
    <source>
        <dbReference type="EMBL" id="GGV96604.1"/>
    </source>
</evidence>
<evidence type="ECO:0000313" key="3">
    <source>
        <dbReference type="Proteomes" id="UP000660675"/>
    </source>
</evidence>
<name>A0ABQ2W8Z5_9ACTN</name>
<dbReference type="Proteomes" id="UP000660675">
    <property type="component" value="Unassembled WGS sequence"/>
</dbReference>
<keyword evidence="1" id="KW-0732">Signal</keyword>
<evidence type="ECO:0000256" key="1">
    <source>
        <dbReference type="ARBA" id="ARBA00022729"/>
    </source>
</evidence>
<sequence>MRGGFLIDLCTTDQRGRLGDRCPAIVGSGDMDHDGRQDILARTPAGAVYLYNANHTGGFSAPRKPADTRWKKYAKIT</sequence>
<dbReference type="InterPro" id="IPR013517">
    <property type="entry name" value="FG-GAP"/>
</dbReference>
<dbReference type="Pfam" id="PF01839">
    <property type="entry name" value="FG-GAP"/>
    <property type="match status" value="1"/>
</dbReference>
<protein>
    <recommendedName>
        <fullName evidence="4">VCBS repeat-containing protein</fullName>
    </recommendedName>
</protein>
<gene>
    <name evidence="2" type="ORF">GCM10015535_66350</name>
</gene>
<dbReference type="EMBL" id="BMTF01000040">
    <property type="protein sequence ID" value="GGV96604.1"/>
    <property type="molecule type" value="Genomic_DNA"/>
</dbReference>
<keyword evidence="3" id="KW-1185">Reference proteome</keyword>
<dbReference type="InterPro" id="IPR028994">
    <property type="entry name" value="Integrin_alpha_N"/>
</dbReference>
<evidence type="ECO:0008006" key="4">
    <source>
        <dbReference type="Google" id="ProtNLM"/>
    </source>
</evidence>
<comment type="caution">
    <text evidence="2">The sequence shown here is derived from an EMBL/GenBank/DDBJ whole genome shotgun (WGS) entry which is preliminary data.</text>
</comment>
<dbReference type="RefSeq" id="WP_189547978.1">
    <property type="nucleotide sequence ID" value="NZ_BMTF01000040.1"/>
</dbReference>
<proteinExistence type="predicted"/>
<accession>A0ABQ2W8Z5</accession>
<reference evidence="3" key="1">
    <citation type="journal article" date="2019" name="Int. J. Syst. Evol. Microbiol.">
        <title>The Global Catalogue of Microorganisms (GCM) 10K type strain sequencing project: providing services to taxonomists for standard genome sequencing and annotation.</title>
        <authorList>
            <consortium name="The Broad Institute Genomics Platform"/>
            <consortium name="The Broad Institute Genome Sequencing Center for Infectious Disease"/>
            <person name="Wu L."/>
            <person name="Ma J."/>
        </authorList>
    </citation>
    <scope>NUCLEOTIDE SEQUENCE [LARGE SCALE GENOMIC DNA]</scope>
    <source>
        <strain evidence="3">JCM 4376</strain>
    </source>
</reference>
<dbReference type="SUPFAM" id="SSF69318">
    <property type="entry name" value="Integrin alpha N-terminal domain"/>
    <property type="match status" value="1"/>
</dbReference>